<dbReference type="Pfam" id="PF05930">
    <property type="entry name" value="Phage_AlpA"/>
    <property type="match status" value="1"/>
</dbReference>
<dbReference type="Proteomes" id="UP000281904">
    <property type="component" value="Chromosome"/>
</dbReference>
<sequence>MHPKNTTLIDKKALLAMIPLAERAIDRLEKEGQFPRRMALTNYKVAWDLAEVEAWIESRRGGKAHRPGN</sequence>
<organism evidence="1 2">
    <name type="scientific">Serratia rubidaea</name>
    <name type="common">Serratia marinorubra</name>
    <dbReference type="NCBI Taxonomy" id="61652"/>
    <lineage>
        <taxon>Bacteria</taxon>
        <taxon>Pseudomonadati</taxon>
        <taxon>Pseudomonadota</taxon>
        <taxon>Gammaproteobacteria</taxon>
        <taxon>Enterobacterales</taxon>
        <taxon>Yersiniaceae</taxon>
        <taxon>Serratia</taxon>
    </lineage>
</organism>
<dbReference type="AlphaFoldDB" id="A0A3S5AUX5"/>
<accession>A0A3S5AUX5</accession>
<dbReference type="InterPro" id="IPR010260">
    <property type="entry name" value="AlpA"/>
</dbReference>
<gene>
    <name evidence="1" type="ORF">NCTC10036_02796</name>
</gene>
<evidence type="ECO:0000313" key="1">
    <source>
        <dbReference type="EMBL" id="VEI66844.1"/>
    </source>
</evidence>
<evidence type="ECO:0000313" key="2">
    <source>
        <dbReference type="Proteomes" id="UP000281904"/>
    </source>
</evidence>
<proteinExistence type="predicted"/>
<dbReference type="Gene3D" id="1.10.238.160">
    <property type="match status" value="1"/>
</dbReference>
<name>A0A3S5AUX5_SERRU</name>
<reference evidence="1 2" key="1">
    <citation type="submission" date="2018-12" db="EMBL/GenBank/DDBJ databases">
        <authorList>
            <consortium name="Pathogen Informatics"/>
        </authorList>
    </citation>
    <scope>NUCLEOTIDE SEQUENCE [LARGE SCALE GENOMIC DNA]</scope>
    <source>
        <strain evidence="1 2">NCTC10036</strain>
    </source>
</reference>
<protein>
    <submittedName>
        <fullName evidence="1">Predicted transcriptional regulator</fullName>
    </submittedName>
</protein>
<dbReference type="EMBL" id="LR134493">
    <property type="protein sequence ID" value="VEI66844.1"/>
    <property type="molecule type" value="Genomic_DNA"/>
</dbReference>
<dbReference type="RefSeq" id="WP_126531671.1">
    <property type="nucleotide sequence ID" value="NZ_LR134493.1"/>
</dbReference>